<dbReference type="PANTHER" id="PTHR28055:SF1">
    <property type="entry name" value="ALTERED INHERITANCE OF MITOCHONDRIA PROTEIN 41, MITOCHONDRIAL"/>
    <property type="match status" value="1"/>
</dbReference>
<dbReference type="GO" id="GO:0016884">
    <property type="term" value="F:carbon-nitrogen ligase activity, with glutamine as amido-N-donor"/>
    <property type="evidence" value="ECO:0007669"/>
    <property type="project" value="InterPro"/>
</dbReference>
<evidence type="ECO:0000256" key="1">
    <source>
        <dbReference type="SAM" id="Phobius"/>
    </source>
</evidence>
<protein>
    <submittedName>
        <fullName evidence="2">GatB/YqeY domain-containing protein</fullName>
    </submittedName>
</protein>
<keyword evidence="1" id="KW-1133">Transmembrane helix</keyword>
<accession>A0A8A7KIP6</accession>
<feature type="transmembrane region" description="Helical" evidence="1">
    <location>
        <begin position="6"/>
        <end position="30"/>
    </location>
</feature>
<dbReference type="KEGG" id="ifn:GM661_08200"/>
<dbReference type="AlphaFoldDB" id="A0A8A7KIP6"/>
<dbReference type="InterPro" id="IPR019004">
    <property type="entry name" value="YqeY/Aim41"/>
</dbReference>
<sequence length="190" mass="22041">MVVNQFIIFIFIYWVDAVCSGLQVNIINIWRFNDNIFREVKKITSLREKLLDDMKTAMKSKDKERLSVIRMARAAIKNVEIDKRKDLDDNEVVEVIAREVKQRRDSIREYEKAGKDDIVTGLQREIKVLEKYLPEQLTEEEIAKLVDDVVKEIGGDDMSDMGKIMGAIMPRVKGRADGRIVNKIVQRKLS</sequence>
<organism evidence="2 3">
    <name type="scientific">Iocasia fonsfrigidae</name>
    <dbReference type="NCBI Taxonomy" id="2682810"/>
    <lineage>
        <taxon>Bacteria</taxon>
        <taxon>Bacillati</taxon>
        <taxon>Bacillota</taxon>
        <taxon>Clostridia</taxon>
        <taxon>Halanaerobiales</taxon>
        <taxon>Halanaerobiaceae</taxon>
        <taxon>Iocasia</taxon>
    </lineage>
</organism>
<dbReference type="Proteomes" id="UP000665020">
    <property type="component" value="Chromosome"/>
</dbReference>
<evidence type="ECO:0000313" key="2">
    <source>
        <dbReference type="EMBL" id="QTL99955.1"/>
    </source>
</evidence>
<keyword evidence="1" id="KW-0472">Membrane</keyword>
<name>A0A8A7KIP6_9FIRM</name>
<proteinExistence type="predicted"/>
<dbReference type="PANTHER" id="PTHR28055">
    <property type="entry name" value="ALTERED INHERITANCE OF MITOCHONDRIA PROTEIN 41, MITOCHONDRIAL"/>
    <property type="match status" value="1"/>
</dbReference>
<dbReference type="InterPro" id="IPR023168">
    <property type="entry name" value="GatB_Yqey_C_2"/>
</dbReference>
<dbReference type="SUPFAM" id="SSF89095">
    <property type="entry name" value="GatB/YqeY motif"/>
    <property type="match status" value="1"/>
</dbReference>
<dbReference type="Gene3D" id="1.10.1510.10">
    <property type="entry name" value="Uncharacterised protein YqeY/AIM41 PF09424, N-terminal domain"/>
    <property type="match status" value="1"/>
</dbReference>
<dbReference type="InterPro" id="IPR042184">
    <property type="entry name" value="YqeY/Aim41_N"/>
</dbReference>
<dbReference type="Gene3D" id="1.10.10.410">
    <property type="match status" value="1"/>
</dbReference>
<keyword evidence="3" id="KW-1185">Reference proteome</keyword>
<keyword evidence="1" id="KW-0812">Transmembrane</keyword>
<dbReference type="InterPro" id="IPR003789">
    <property type="entry name" value="Asn/Gln_tRNA_amidoTrase-B-like"/>
</dbReference>
<dbReference type="Pfam" id="PF09424">
    <property type="entry name" value="YqeY"/>
    <property type="match status" value="1"/>
</dbReference>
<reference evidence="2" key="1">
    <citation type="submission" date="2019-12" db="EMBL/GenBank/DDBJ databases">
        <authorList>
            <person name="zhang j."/>
            <person name="sun C.M."/>
        </authorList>
    </citation>
    <scope>NUCLEOTIDE SEQUENCE</scope>
    <source>
        <strain evidence="2">NS-1</strain>
    </source>
</reference>
<gene>
    <name evidence="2" type="ORF">GM661_08200</name>
</gene>
<evidence type="ECO:0000313" key="3">
    <source>
        <dbReference type="Proteomes" id="UP000665020"/>
    </source>
</evidence>
<dbReference type="EMBL" id="CP046640">
    <property type="protein sequence ID" value="QTL99955.1"/>
    <property type="molecule type" value="Genomic_DNA"/>
</dbReference>